<dbReference type="SUPFAM" id="SSF55781">
    <property type="entry name" value="GAF domain-like"/>
    <property type="match status" value="1"/>
</dbReference>
<reference evidence="2 3" key="1">
    <citation type="submission" date="2014-07" db="EMBL/GenBank/DDBJ databases">
        <title>Draft genome of Clostridium sulfidigenes 113A isolated from sediments associated with methane hydrate from Krishna Godavari basin.</title>
        <authorList>
            <person name="Honkalas V.S."/>
            <person name="Dabir A.P."/>
            <person name="Arora P."/>
            <person name="Dhakephalkar P.K."/>
        </authorList>
    </citation>
    <scope>NUCLEOTIDE SEQUENCE [LARGE SCALE GENOMIC DNA]</scope>
    <source>
        <strain evidence="2 3">113A</strain>
    </source>
</reference>
<dbReference type="InterPro" id="IPR011990">
    <property type="entry name" value="TPR-like_helical_dom_sf"/>
</dbReference>
<dbReference type="GO" id="GO:0005886">
    <property type="term" value="C:plasma membrane"/>
    <property type="evidence" value="ECO:0007669"/>
    <property type="project" value="TreeGrafter"/>
</dbReference>
<dbReference type="SMART" id="SM00065">
    <property type="entry name" value="GAF"/>
    <property type="match status" value="1"/>
</dbReference>
<dbReference type="Gene3D" id="3.30.450.40">
    <property type="match status" value="1"/>
</dbReference>
<dbReference type="InterPro" id="IPR029016">
    <property type="entry name" value="GAF-like_dom_sf"/>
</dbReference>
<dbReference type="NCBIfam" id="TIGR00254">
    <property type="entry name" value="GGDEF"/>
    <property type="match status" value="1"/>
</dbReference>
<dbReference type="GO" id="GO:1902201">
    <property type="term" value="P:negative regulation of bacterial-type flagellum-dependent cell motility"/>
    <property type="evidence" value="ECO:0007669"/>
    <property type="project" value="TreeGrafter"/>
</dbReference>
<dbReference type="Pfam" id="PF00990">
    <property type="entry name" value="GGDEF"/>
    <property type="match status" value="1"/>
</dbReference>
<dbReference type="FunFam" id="3.30.70.270:FF:000001">
    <property type="entry name" value="Diguanylate cyclase domain protein"/>
    <property type="match status" value="1"/>
</dbReference>
<proteinExistence type="predicted"/>
<dbReference type="PANTHER" id="PTHR45138">
    <property type="entry name" value="REGULATORY COMPONENTS OF SENSORY TRANSDUCTION SYSTEM"/>
    <property type="match status" value="1"/>
</dbReference>
<dbReference type="PANTHER" id="PTHR45138:SF9">
    <property type="entry name" value="DIGUANYLATE CYCLASE DGCM-RELATED"/>
    <property type="match status" value="1"/>
</dbReference>
<dbReference type="SMART" id="SM00028">
    <property type="entry name" value="TPR"/>
    <property type="match status" value="4"/>
</dbReference>
<gene>
    <name evidence="2" type="ORF">IO99_03255</name>
</gene>
<dbReference type="PROSITE" id="PS50887">
    <property type="entry name" value="GGDEF"/>
    <property type="match status" value="1"/>
</dbReference>
<dbReference type="Gene3D" id="1.25.40.10">
    <property type="entry name" value="Tetratricopeptide repeat domain"/>
    <property type="match status" value="2"/>
</dbReference>
<dbReference type="InterPro" id="IPR000160">
    <property type="entry name" value="GGDEF_dom"/>
</dbReference>
<comment type="caution">
    <text evidence="2">The sequence shown here is derived from an EMBL/GenBank/DDBJ whole genome shotgun (WGS) entry which is preliminary data.</text>
</comment>
<dbReference type="InterPro" id="IPR050469">
    <property type="entry name" value="Diguanylate_Cyclase"/>
</dbReference>
<dbReference type="EMBL" id="JPMD01000004">
    <property type="protein sequence ID" value="KEZ88157.1"/>
    <property type="molecule type" value="Genomic_DNA"/>
</dbReference>
<dbReference type="eggNOG" id="COG3706">
    <property type="taxonomic scope" value="Bacteria"/>
</dbReference>
<dbReference type="Proteomes" id="UP000028542">
    <property type="component" value="Unassembled WGS sequence"/>
</dbReference>
<dbReference type="Pfam" id="PF13185">
    <property type="entry name" value="GAF_2"/>
    <property type="match status" value="1"/>
</dbReference>
<dbReference type="SMART" id="SM00267">
    <property type="entry name" value="GGDEF"/>
    <property type="match status" value="1"/>
</dbReference>
<dbReference type="Gene3D" id="3.30.70.270">
    <property type="match status" value="1"/>
</dbReference>
<name>A0A084JGS3_9CLOT</name>
<dbReference type="RefSeq" id="WP_035130149.1">
    <property type="nucleotide sequence ID" value="NZ_JPMD01000004.1"/>
</dbReference>
<keyword evidence="3" id="KW-1185">Reference proteome</keyword>
<dbReference type="CDD" id="cd01949">
    <property type="entry name" value="GGDEF"/>
    <property type="match status" value="1"/>
</dbReference>
<protein>
    <recommendedName>
        <fullName evidence="1">GGDEF domain-containing protein</fullName>
    </recommendedName>
</protein>
<dbReference type="InterPro" id="IPR003018">
    <property type="entry name" value="GAF"/>
</dbReference>
<evidence type="ECO:0000259" key="1">
    <source>
        <dbReference type="PROSITE" id="PS50887"/>
    </source>
</evidence>
<dbReference type="GO" id="GO:0043709">
    <property type="term" value="P:cell adhesion involved in single-species biofilm formation"/>
    <property type="evidence" value="ECO:0007669"/>
    <property type="project" value="TreeGrafter"/>
</dbReference>
<evidence type="ECO:0000313" key="3">
    <source>
        <dbReference type="Proteomes" id="UP000028542"/>
    </source>
</evidence>
<dbReference type="InterPro" id="IPR029787">
    <property type="entry name" value="Nucleotide_cyclase"/>
</dbReference>
<organism evidence="2 3">
    <name type="scientific">Clostridium sulfidigenes</name>
    <dbReference type="NCBI Taxonomy" id="318464"/>
    <lineage>
        <taxon>Bacteria</taxon>
        <taxon>Bacillati</taxon>
        <taxon>Bacillota</taxon>
        <taxon>Clostridia</taxon>
        <taxon>Eubacteriales</taxon>
        <taxon>Clostridiaceae</taxon>
        <taxon>Clostridium</taxon>
    </lineage>
</organism>
<dbReference type="SUPFAM" id="SSF55073">
    <property type="entry name" value="Nucleotide cyclase"/>
    <property type="match status" value="1"/>
</dbReference>
<evidence type="ECO:0000313" key="2">
    <source>
        <dbReference type="EMBL" id="KEZ88157.1"/>
    </source>
</evidence>
<dbReference type="InterPro" id="IPR019734">
    <property type="entry name" value="TPR_rpt"/>
</dbReference>
<feature type="domain" description="GGDEF" evidence="1">
    <location>
        <begin position="561"/>
        <end position="695"/>
    </location>
</feature>
<dbReference type="AlphaFoldDB" id="A0A084JGS3"/>
<dbReference type="GO" id="GO:0052621">
    <property type="term" value="F:diguanylate cyclase activity"/>
    <property type="evidence" value="ECO:0007669"/>
    <property type="project" value="TreeGrafter"/>
</dbReference>
<sequence>MYKDSKEDVLNRLREDSNYIDQFIEYVNEQLVSNLDNAKSILDEGLKICTENENIKGVAWCSGTIGWYFNYSGTYEKGVQWLLKANTLFQSISDEKGKLYVSNGLMSAYFQLGLCELSTKWGKIALKIAKKLKNDKFFLVILNNICVNYLNLGKHNEAKKIIDSLQDIPYGDNDNMKISMYQVIAEIECELGNLEKAMNFINESIEIGEKLNYEIIRSESLRIRGKINFKTGKEKEAEEDYSAALEHATKRDYYEVQASILESWAQSDLINYKYDEAINKLVKALEISEKNKCVLISRNIYKQLYLSNKEINKYKEALVYYEKYVEINNELNCITSELSLADLENEKNKQEAAIFKSLYDDIKVISTIGQKITSDLNFENILENIHKEISMIIDAEVVGVSTLKESEGILDYALFIDRGNKLNLKNVHVEDETSIGAYCVRNRSTILINDLYKEYKKYVPTLKVKVSDDNTQSAMYCPLILEDKVRGFLNVQSYKKNAYTENDLNKLKILASYVAIALENSCLYNRTKYFSSHDFLTGLLSRMEIFEKGEKIFKDCQRERKKLAVIMIDIDDFKLINDKYGHSYGDSVLKMVGGIIRNNVKNHGIAGRYGGEEFLVILQGIGERKIYSICDNIRTSIERGNIYYGEKFKLKVTSSLGVFIYSGKEKNIDQCINFADEALYIAKAEGKNKLVKYENYS</sequence>
<accession>A0A084JGS3</accession>
<dbReference type="SUPFAM" id="SSF48452">
    <property type="entry name" value="TPR-like"/>
    <property type="match status" value="2"/>
</dbReference>
<dbReference type="STRING" id="318464.IO99_03255"/>
<dbReference type="InterPro" id="IPR043128">
    <property type="entry name" value="Rev_trsase/Diguanyl_cyclase"/>
</dbReference>